<dbReference type="AlphaFoldDB" id="A0A413U9W9"/>
<evidence type="ECO:0000313" key="1">
    <source>
        <dbReference type="EMBL" id="RHB00450.1"/>
    </source>
</evidence>
<name>A0A413U9W9_9FIRM</name>
<reference evidence="1 2" key="1">
    <citation type="submission" date="2018-08" db="EMBL/GenBank/DDBJ databases">
        <title>A genome reference for cultivated species of the human gut microbiota.</title>
        <authorList>
            <person name="Zou Y."/>
            <person name="Xue W."/>
            <person name="Luo G."/>
        </authorList>
    </citation>
    <scope>NUCLEOTIDE SEQUENCE [LARGE SCALE GENOMIC DNA]</scope>
    <source>
        <strain evidence="1 2">AM42-13AC</strain>
    </source>
</reference>
<protein>
    <submittedName>
        <fullName evidence="1">DUF3791 domain-containing protein</fullName>
    </submittedName>
</protein>
<sequence>MKANPILLQKKYARVVELFAKENNVSLEKALDIFYRSKLYQLMSEGVSDMHCMSDEYLVCELEEECRYTK</sequence>
<organism evidence="1 2">
    <name type="scientific">Holdemanella biformis</name>
    <dbReference type="NCBI Taxonomy" id="1735"/>
    <lineage>
        <taxon>Bacteria</taxon>
        <taxon>Bacillati</taxon>
        <taxon>Bacillota</taxon>
        <taxon>Erysipelotrichia</taxon>
        <taxon>Erysipelotrichales</taxon>
        <taxon>Erysipelotrichaceae</taxon>
        <taxon>Holdemanella</taxon>
    </lineage>
</organism>
<accession>A0A413U9W9</accession>
<dbReference type="EMBL" id="QSGD01000068">
    <property type="protein sequence ID" value="RHB00450.1"/>
    <property type="molecule type" value="Genomic_DNA"/>
</dbReference>
<dbReference type="Proteomes" id="UP000285288">
    <property type="component" value="Unassembled WGS sequence"/>
</dbReference>
<gene>
    <name evidence="1" type="ORF">DW907_11335</name>
</gene>
<proteinExistence type="predicted"/>
<evidence type="ECO:0000313" key="2">
    <source>
        <dbReference type="Proteomes" id="UP000285288"/>
    </source>
</evidence>
<dbReference type="RefSeq" id="WP_118012289.1">
    <property type="nucleotide sequence ID" value="NZ_QSGD01000068.1"/>
</dbReference>
<comment type="caution">
    <text evidence="1">The sequence shown here is derived from an EMBL/GenBank/DDBJ whole genome shotgun (WGS) entry which is preliminary data.</text>
</comment>